<organism evidence="2 3">
    <name type="scientific">Pleurodeles waltl</name>
    <name type="common">Iberian ribbed newt</name>
    <dbReference type="NCBI Taxonomy" id="8319"/>
    <lineage>
        <taxon>Eukaryota</taxon>
        <taxon>Metazoa</taxon>
        <taxon>Chordata</taxon>
        <taxon>Craniata</taxon>
        <taxon>Vertebrata</taxon>
        <taxon>Euteleostomi</taxon>
        <taxon>Amphibia</taxon>
        <taxon>Batrachia</taxon>
        <taxon>Caudata</taxon>
        <taxon>Salamandroidea</taxon>
        <taxon>Salamandridae</taxon>
        <taxon>Pleurodelinae</taxon>
        <taxon>Pleurodeles</taxon>
    </lineage>
</organism>
<comment type="caution">
    <text evidence="2">The sequence shown here is derived from an EMBL/GenBank/DDBJ whole genome shotgun (WGS) entry which is preliminary data.</text>
</comment>
<feature type="compositionally biased region" description="Basic and acidic residues" evidence="1">
    <location>
        <begin position="21"/>
        <end position="32"/>
    </location>
</feature>
<dbReference type="AlphaFoldDB" id="A0AAV7SPW4"/>
<sequence length="163" mass="17945">MGPRDGRELPATGGRARRAERRCGRSSRDYQESARAPPGSTRAGERGDHTHVLTGTGSLRKHVPGGARVPADPHAGGDPLVVGSTGYRALLLPFPDRLRPAGLRDRVFVACLSNRSMYCLRKENFVPFMGTQTQAPSIQYLLVDGRTRKEETVYKQVIMEMEV</sequence>
<dbReference type="EMBL" id="JANPWB010000008">
    <property type="protein sequence ID" value="KAJ1166107.1"/>
    <property type="molecule type" value="Genomic_DNA"/>
</dbReference>
<reference evidence="2" key="1">
    <citation type="journal article" date="2022" name="bioRxiv">
        <title>Sequencing and chromosome-scale assembly of the giantPleurodeles waltlgenome.</title>
        <authorList>
            <person name="Brown T."/>
            <person name="Elewa A."/>
            <person name="Iarovenko S."/>
            <person name="Subramanian E."/>
            <person name="Araus A.J."/>
            <person name="Petzold A."/>
            <person name="Susuki M."/>
            <person name="Suzuki K.-i.T."/>
            <person name="Hayashi T."/>
            <person name="Toyoda A."/>
            <person name="Oliveira C."/>
            <person name="Osipova E."/>
            <person name="Leigh N.D."/>
            <person name="Simon A."/>
            <person name="Yun M.H."/>
        </authorList>
    </citation>
    <scope>NUCLEOTIDE SEQUENCE</scope>
    <source>
        <strain evidence="2">20211129_DDA</strain>
        <tissue evidence="2">Liver</tissue>
    </source>
</reference>
<accession>A0AAV7SPW4</accession>
<evidence type="ECO:0000313" key="3">
    <source>
        <dbReference type="Proteomes" id="UP001066276"/>
    </source>
</evidence>
<keyword evidence="3" id="KW-1185">Reference proteome</keyword>
<gene>
    <name evidence="2" type="ORF">NDU88_006516</name>
</gene>
<proteinExistence type="predicted"/>
<name>A0AAV7SPW4_PLEWA</name>
<evidence type="ECO:0000313" key="2">
    <source>
        <dbReference type="EMBL" id="KAJ1166107.1"/>
    </source>
</evidence>
<evidence type="ECO:0000256" key="1">
    <source>
        <dbReference type="SAM" id="MobiDB-lite"/>
    </source>
</evidence>
<dbReference type="Proteomes" id="UP001066276">
    <property type="component" value="Chromosome 4_2"/>
</dbReference>
<protein>
    <submittedName>
        <fullName evidence="2">Uncharacterized protein</fullName>
    </submittedName>
</protein>
<feature type="region of interest" description="Disordered" evidence="1">
    <location>
        <begin position="1"/>
        <end position="74"/>
    </location>
</feature>